<keyword evidence="3" id="KW-1185">Reference proteome</keyword>
<dbReference type="VEuPathDB" id="FungiDB:SeMB42_g07983"/>
<evidence type="ECO:0000313" key="2">
    <source>
        <dbReference type="EMBL" id="TPX30078.1"/>
    </source>
</evidence>
<feature type="region of interest" description="Disordered" evidence="1">
    <location>
        <begin position="65"/>
        <end position="84"/>
    </location>
</feature>
<evidence type="ECO:0000313" key="3">
    <source>
        <dbReference type="Proteomes" id="UP000317494"/>
    </source>
</evidence>
<evidence type="ECO:0000256" key="1">
    <source>
        <dbReference type="SAM" id="MobiDB-lite"/>
    </source>
</evidence>
<protein>
    <submittedName>
        <fullName evidence="2">Uncharacterized protein</fullName>
    </submittedName>
</protein>
<accession>A0A507BR92</accession>
<name>A0A507BR92_9FUNG</name>
<comment type="caution">
    <text evidence="2">The sequence shown here is derived from an EMBL/GenBank/DDBJ whole genome shotgun (WGS) entry which is preliminary data.</text>
</comment>
<dbReference type="EMBL" id="QEAN01000725">
    <property type="protein sequence ID" value="TPX30078.1"/>
    <property type="molecule type" value="Genomic_DNA"/>
</dbReference>
<organism evidence="2 3">
    <name type="scientific">Synchytrium endobioticum</name>
    <dbReference type="NCBI Taxonomy" id="286115"/>
    <lineage>
        <taxon>Eukaryota</taxon>
        <taxon>Fungi</taxon>
        <taxon>Fungi incertae sedis</taxon>
        <taxon>Chytridiomycota</taxon>
        <taxon>Chytridiomycota incertae sedis</taxon>
        <taxon>Chytridiomycetes</taxon>
        <taxon>Synchytriales</taxon>
        <taxon>Synchytriaceae</taxon>
        <taxon>Synchytrium</taxon>
    </lineage>
</organism>
<dbReference type="Proteomes" id="UP000317494">
    <property type="component" value="Unassembled WGS sequence"/>
</dbReference>
<dbReference type="AlphaFoldDB" id="A0A507BR92"/>
<gene>
    <name evidence="2" type="ORF">SeMB42_g07983</name>
</gene>
<sequence>MNMPHNAASSTADELQPISDIIPKHRLCGSGMSKAVGLRKAEVKKGIGGTNYRNYLLLYSPEPNALPTELSGDGRPMQRVPRQC</sequence>
<proteinExistence type="predicted"/>
<reference evidence="2 3" key="1">
    <citation type="journal article" date="2019" name="Sci. Rep.">
        <title>Comparative genomics of chytrid fungi reveal insights into the obligate biotrophic and pathogenic lifestyle of Synchytrium endobioticum.</title>
        <authorList>
            <person name="van de Vossenberg B.T.L.H."/>
            <person name="Warris S."/>
            <person name="Nguyen H.D.T."/>
            <person name="van Gent-Pelzer M.P.E."/>
            <person name="Joly D.L."/>
            <person name="van de Geest H.C."/>
            <person name="Bonants P.J.M."/>
            <person name="Smith D.S."/>
            <person name="Levesque C.A."/>
            <person name="van der Lee T.A.J."/>
        </authorList>
    </citation>
    <scope>NUCLEOTIDE SEQUENCE [LARGE SCALE GENOMIC DNA]</scope>
    <source>
        <strain evidence="2 3">MB42</strain>
    </source>
</reference>